<evidence type="ECO:0000313" key="2">
    <source>
        <dbReference type="Proteomes" id="UP000827872"/>
    </source>
</evidence>
<evidence type="ECO:0000313" key="1">
    <source>
        <dbReference type="EMBL" id="KAH8016617.1"/>
    </source>
</evidence>
<keyword evidence="2" id="KW-1185">Reference proteome</keyword>
<name>A0ACB8GAZ2_9SAUR</name>
<comment type="caution">
    <text evidence="1">The sequence shown here is derived from an EMBL/GenBank/DDBJ whole genome shotgun (WGS) entry which is preliminary data.</text>
</comment>
<organism evidence="1 2">
    <name type="scientific">Sphaerodactylus townsendi</name>
    <dbReference type="NCBI Taxonomy" id="933632"/>
    <lineage>
        <taxon>Eukaryota</taxon>
        <taxon>Metazoa</taxon>
        <taxon>Chordata</taxon>
        <taxon>Craniata</taxon>
        <taxon>Vertebrata</taxon>
        <taxon>Euteleostomi</taxon>
        <taxon>Lepidosauria</taxon>
        <taxon>Squamata</taxon>
        <taxon>Bifurcata</taxon>
        <taxon>Gekkota</taxon>
        <taxon>Sphaerodactylidae</taxon>
        <taxon>Sphaerodactylus</taxon>
    </lineage>
</organism>
<accession>A0ACB8GAZ2</accession>
<proteinExistence type="predicted"/>
<protein>
    <submittedName>
        <fullName evidence="1">Uncharacterized protein</fullName>
    </submittedName>
</protein>
<dbReference type="Proteomes" id="UP000827872">
    <property type="component" value="Linkage Group LG01"/>
</dbReference>
<dbReference type="EMBL" id="CM037614">
    <property type="protein sequence ID" value="KAH8016617.1"/>
    <property type="molecule type" value="Genomic_DNA"/>
</dbReference>
<gene>
    <name evidence="1" type="ORF">K3G42_020307</name>
</gene>
<reference evidence="1" key="1">
    <citation type="submission" date="2021-08" db="EMBL/GenBank/DDBJ databases">
        <title>The first chromosome-level gecko genome reveals the dynamic sex chromosomes of Neotropical dwarf geckos (Sphaerodactylidae: Sphaerodactylus).</title>
        <authorList>
            <person name="Pinto B.J."/>
            <person name="Keating S.E."/>
            <person name="Gamble T."/>
        </authorList>
    </citation>
    <scope>NUCLEOTIDE SEQUENCE</scope>
    <source>
        <strain evidence="1">TG3544</strain>
    </source>
</reference>
<sequence>MCTWGGVRDHCRCHWLYFWCYIFRPQWLNASAFAGAQRWRMFPIMFWLVPSEHIFRRDNSLISNFDKLIYLSGADTYIPYRIVLFALTAKKIPSKELTKDALTSSG</sequence>